<dbReference type="InterPro" id="IPR002104">
    <property type="entry name" value="Integrase_catalytic"/>
</dbReference>
<evidence type="ECO:0000313" key="3">
    <source>
        <dbReference type="EMBL" id="EYD76041.1"/>
    </source>
</evidence>
<dbReference type="InterPro" id="IPR013762">
    <property type="entry name" value="Integrase-like_cat_sf"/>
</dbReference>
<dbReference type="AlphaFoldDB" id="A0A017HNX4"/>
<evidence type="ECO:0000256" key="1">
    <source>
        <dbReference type="ARBA" id="ARBA00023172"/>
    </source>
</evidence>
<evidence type="ECO:0000259" key="2">
    <source>
        <dbReference type="PROSITE" id="PS51898"/>
    </source>
</evidence>
<accession>A0A017HNX4</accession>
<feature type="domain" description="Tyr recombinase" evidence="2">
    <location>
        <begin position="380"/>
        <end position="566"/>
    </location>
</feature>
<dbReference type="GO" id="GO:0003677">
    <property type="term" value="F:DNA binding"/>
    <property type="evidence" value="ECO:0007669"/>
    <property type="project" value="InterPro"/>
</dbReference>
<keyword evidence="1" id="KW-0233">DNA recombination</keyword>
<reference evidence="3 4" key="1">
    <citation type="submission" date="2013-02" db="EMBL/GenBank/DDBJ databases">
        <authorList>
            <person name="Fiebig A."/>
            <person name="Goeker M."/>
            <person name="Klenk H.-P.P."/>
        </authorList>
    </citation>
    <scope>NUCLEOTIDE SEQUENCE [LARGE SCALE GENOMIC DNA]</scope>
    <source>
        <strain evidence="3 4">DSM 19309</strain>
    </source>
</reference>
<comment type="caution">
    <text evidence="3">The sequence shown here is derived from an EMBL/GenBank/DDBJ whole genome shotgun (WGS) entry which is preliminary data.</text>
</comment>
<dbReference type="GO" id="GO:0015074">
    <property type="term" value="P:DNA integration"/>
    <property type="evidence" value="ECO:0007669"/>
    <property type="project" value="InterPro"/>
</dbReference>
<name>A0A017HNX4_9RHOB</name>
<dbReference type="EMBL" id="AOSK01000062">
    <property type="protein sequence ID" value="EYD76041.1"/>
    <property type="molecule type" value="Genomic_DNA"/>
</dbReference>
<dbReference type="CDD" id="cd00397">
    <property type="entry name" value="DNA_BRE_C"/>
    <property type="match status" value="1"/>
</dbReference>
<protein>
    <recommendedName>
        <fullName evidence="2">Tyr recombinase domain-containing protein</fullName>
    </recommendedName>
</protein>
<keyword evidence="4" id="KW-1185">Reference proteome</keyword>
<proteinExistence type="predicted"/>
<dbReference type="GO" id="GO:0006310">
    <property type="term" value="P:DNA recombination"/>
    <property type="evidence" value="ECO:0007669"/>
    <property type="project" value="UniProtKB-KW"/>
</dbReference>
<dbReference type="Gene3D" id="1.10.443.10">
    <property type="entry name" value="Intergrase catalytic core"/>
    <property type="match status" value="1"/>
</dbReference>
<dbReference type="RefSeq" id="WP_037280290.1">
    <property type="nucleotide sequence ID" value="NZ_KK088571.1"/>
</dbReference>
<dbReference type="PROSITE" id="PS51898">
    <property type="entry name" value="TYR_RECOMBINASE"/>
    <property type="match status" value="1"/>
</dbReference>
<dbReference type="OrthoDB" id="9803188at2"/>
<dbReference type="InterPro" id="IPR011010">
    <property type="entry name" value="DNA_brk_join_enz"/>
</dbReference>
<dbReference type="SUPFAM" id="SSF56349">
    <property type="entry name" value="DNA breaking-rejoining enzymes"/>
    <property type="match status" value="1"/>
</dbReference>
<evidence type="ECO:0000313" key="4">
    <source>
        <dbReference type="Proteomes" id="UP000019666"/>
    </source>
</evidence>
<dbReference type="HOGENOM" id="CLU_028383_0_0_5"/>
<organism evidence="3 4">
    <name type="scientific">Rubellimicrobium mesophilum DSM 19309</name>
    <dbReference type="NCBI Taxonomy" id="442562"/>
    <lineage>
        <taxon>Bacteria</taxon>
        <taxon>Pseudomonadati</taxon>
        <taxon>Pseudomonadota</taxon>
        <taxon>Alphaproteobacteria</taxon>
        <taxon>Rhodobacterales</taxon>
        <taxon>Roseobacteraceae</taxon>
        <taxon>Rubellimicrobium</taxon>
    </lineage>
</organism>
<dbReference type="Proteomes" id="UP000019666">
    <property type="component" value="Unassembled WGS sequence"/>
</dbReference>
<sequence>MIQSPALPVSAASVVPNARAAAPSSPIPFTMAELILAMRADPELSPVRRRNLASSIKRLCGALGLAPDETPAAFWFLREKLEGVHPTQAGIQPHRWETIRSDVAFALKRIGLAPDQPQPRAELSEGWTALLAHMTAAGLRHWGLSRLARFCDGQGISPAAVDDVVLAAYVAYLRTQTLKTKPQQHHREVCLIWNKLAAAADDLGLQSVTVPSYSTTYSPPWDALPLSFRAEAEAWLTALSEEGDLLSETGPLRPLRPASITAYRYALRQAVAGLVASGRPLETITSLATLVEGEAPTLALQFHLDRNGQRPSQMLAQIAHVLVLVAQHAVGAEAATVAKLKRFRSKLSPARSGLKPRPKAALRQFVDRGNIETLIMLPTRIHLRLQRKPAAELTLADARLMQVAVALELLLMRPIRRGNLVALRLGQHILRVGRRTVIVLDEAEVKNRVGHDYALPPESAKLLDFYITRLLPLFGPNPEGFLFPGEKAGKTKAPEQFGRVFSKTIRAETGLAVYPHLLRHFAATLYLTENPEGLEVVRRVLGQRSVETTLRSYAGVHDQHAVRRFDELVLGIRGAILKEIGHG</sequence>
<dbReference type="Pfam" id="PF00589">
    <property type="entry name" value="Phage_integrase"/>
    <property type="match status" value="1"/>
</dbReference>
<dbReference type="STRING" id="442562.Rumeso_02470"/>
<gene>
    <name evidence="3" type="ORF">Rumeso_02470</name>
</gene>